<dbReference type="Pfam" id="PF01638">
    <property type="entry name" value="HxlR"/>
    <property type="match status" value="1"/>
</dbReference>
<keyword evidence="2" id="KW-0238">DNA-binding</keyword>
<evidence type="ECO:0000256" key="1">
    <source>
        <dbReference type="ARBA" id="ARBA00023015"/>
    </source>
</evidence>
<feature type="domain" description="HTH hxlR-type" evidence="5">
    <location>
        <begin position="11"/>
        <end position="109"/>
    </location>
</feature>
<dbReference type="InterPro" id="IPR036388">
    <property type="entry name" value="WH-like_DNA-bd_sf"/>
</dbReference>
<name>A0ABU2SP76_9ACTN</name>
<comment type="caution">
    <text evidence="6">The sequence shown here is derived from an EMBL/GenBank/DDBJ whole genome shotgun (WGS) entry which is preliminary data.</text>
</comment>
<dbReference type="Gene3D" id="1.10.10.10">
    <property type="entry name" value="Winged helix-like DNA-binding domain superfamily/Winged helix DNA-binding domain"/>
    <property type="match status" value="1"/>
</dbReference>
<dbReference type="Proteomes" id="UP001180531">
    <property type="component" value="Unassembled WGS sequence"/>
</dbReference>
<organism evidence="6 7">
    <name type="scientific">Streptomyces hesseae</name>
    <dbReference type="NCBI Taxonomy" id="3075519"/>
    <lineage>
        <taxon>Bacteria</taxon>
        <taxon>Bacillati</taxon>
        <taxon>Actinomycetota</taxon>
        <taxon>Actinomycetes</taxon>
        <taxon>Kitasatosporales</taxon>
        <taxon>Streptomycetaceae</taxon>
        <taxon>Streptomyces</taxon>
    </lineage>
</organism>
<dbReference type="Pfam" id="PF02036">
    <property type="entry name" value="SCP2"/>
    <property type="match status" value="1"/>
</dbReference>
<dbReference type="InterPro" id="IPR003033">
    <property type="entry name" value="SCP2_sterol-bd_dom"/>
</dbReference>
<keyword evidence="1" id="KW-0805">Transcription regulation</keyword>
<sequence>MKGKRNYGQFCGLAAGLDVVGERWALLIVRELLIGPARFNEILGNLPGLGPNLLSDRLRALAARGVLESAAVPGDGRGRRYRLTARGEQLREPLLALARWGMAFLGEEEARGGAVRATWGILAVQAMIHGRPVPEADESYEFRVADETFHIEVADGRAVTRRGPADAPALVVVTDAETFVSIGAEVRTPFEALISGRLRIEGDPQAARRCVEFMGLLDADRRPAATTPAAPTGEPVAAAAPPG</sequence>
<keyword evidence="7" id="KW-1185">Reference proteome</keyword>
<evidence type="ECO:0000256" key="3">
    <source>
        <dbReference type="ARBA" id="ARBA00023163"/>
    </source>
</evidence>
<dbReference type="PANTHER" id="PTHR33204">
    <property type="entry name" value="TRANSCRIPTIONAL REGULATOR, MARR FAMILY"/>
    <property type="match status" value="1"/>
</dbReference>
<protein>
    <submittedName>
        <fullName evidence="6">Winged helix-turn-helix transcriptional regulator</fullName>
    </submittedName>
</protein>
<dbReference type="PROSITE" id="PS51118">
    <property type="entry name" value="HTH_HXLR"/>
    <property type="match status" value="1"/>
</dbReference>
<evidence type="ECO:0000256" key="4">
    <source>
        <dbReference type="SAM" id="MobiDB-lite"/>
    </source>
</evidence>
<feature type="compositionally biased region" description="Low complexity" evidence="4">
    <location>
        <begin position="224"/>
        <end position="243"/>
    </location>
</feature>
<dbReference type="PANTHER" id="PTHR33204:SF18">
    <property type="entry name" value="TRANSCRIPTIONAL REGULATORY PROTEIN"/>
    <property type="match status" value="1"/>
</dbReference>
<keyword evidence="3" id="KW-0804">Transcription</keyword>
<evidence type="ECO:0000313" key="6">
    <source>
        <dbReference type="EMBL" id="MDT0450792.1"/>
    </source>
</evidence>
<dbReference type="SUPFAM" id="SSF46785">
    <property type="entry name" value="Winged helix' DNA-binding domain"/>
    <property type="match status" value="1"/>
</dbReference>
<gene>
    <name evidence="6" type="ORF">RM609_17155</name>
</gene>
<reference evidence="6" key="1">
    <citation type="submission" date="2024-05" db="EMBL/GenBank/DDBJ databases">
        <title>30 novel species of actinomycetes from the DSMZ collection.</title>
        <authorList>
            <person name="Nouioui I."/>
        </authorList>
    </citation>
    <scope>NUCLEOTIDE SEQUENCE</scope>
    <source>
        <strain evidence="6">DSM 40473</strain>
    </source>
</reference>
<dbReference type="InterPro" id="IPR036390">
    <property type="entry name" value="WH_DNA-bd_sf"/>
</dbReference>
<feature type="region of interest" description="Disordered" evidence="4">
    <location>
        <begin position="222"/>
        <end position="243"/>
    </location>
</feature>
<dbReference type="InterPro" id="IPR036527">
    <property type="entry name" value="SCP2_sterol-bd_dom_sf"/>
</dbReference>
<dbReference type="RefSeq" id="WP_311611839.1">
    <property type="nucleotide sequence ID" value="NZ_JAVRFI010000010.1"/>
</dbReference>
<proteinExistence type="predicted"/>
<evidence type="ECO:0000256" key="2">
    <source>
        <dbReference type="ARBA" id="ARBA00023125"/>
    </source>
</evidence>
<dbReference type="Gene3D" id="3.30.1050.10">
    <property type="entry name" value="SCP2 sterol-binding domain"/>
    <property type="match status" value="1"/>
</dbReference>
<evidence type="ECO:0000313" key="7">
    <source>
        <dbReference type="Proteomes" id="UP001180531"/>
    </source>
</evidence>
<evidence type="ECO:0000259" key="5">
    <source>
        <dbReference type="PROSITE" id="PS51118"/>
    </source>
</evidence>
<accession>A0ABU2SP76</accession>
<dbReference type="InterPro" id="IPR002577">
    <property type="entry name" value="HTH_HxlR"/>
</dbReference>
<dbReference type="SUPFAM" id="SSF55718">
    <property type="entry name" value="SCP-like"/>
    <property type="match status" value="1"/>
</dbReference>
<dbReference type="EMBL" id="JAVRFI010000010">
    <property type="protein sequence ID" value="MDT0450792.1"/>
    <property type="molecule type" value="Genomic_DNA"/>
</dbReference>